<evidence type="ECO:0000313" key="1">
    <source>
        <dbReference type="EMBL" id="POP44312.1"/>
    </source>
</evidence>
<accession>A0A2P5GUU4</accession>
<sequence>MFKLEMVRTTPLGQKDNEDLSVSEAISSTCSDYETDIHLFFGDLILCLSKRGDISDIYNDIIDIFKQLNCGAKRFFYELSVQ</sequence>
<protein>
    <submittedName>
        <fullName evidence="2">Uncharacterized protein</fullName>
    </submittedName>
</protein>
<comment type="caution">
    <text evidence="2">The sequence shown here is derived from an EMBL/GenBank/DDBJ whole genome shotgun (WGS) entry which is preliminary data.</text>
</comment>
<name>A0A2P5GUU4_9ENTR</name>
<dbReference type="AlphaFoldDB" id="A0A2P5GUU4"/>
<evidence type="ECO:0000313" key="4">
    <source>
        <dbReference type="Proteomes" id="UP000247005"/>
    </source>
</evidence>
<dbReference type="OrthoDB" id="7060922at2"/>
<gene>
    <name evidence="2" type="ORF">CHU32_02575</name>
    <name evidence="1" type="ORF">CHU33_12685</name>
</gene>
<evidence type="ECO:0000313" key="2">
    <source>
        <dbReference type="EMBL" id="POP50330.1"/>
    </source>
</evidence>
<dbReference type="Proteomes" id="UP000237073">
    <property type="component" value="Unassembled WGS sequence"/>
</dbReference>
<dbReference type="RefSeq" id="WP_103676448.1">
    <property type="nucleotide sequence ID" value="NZ_PQGD01000002.1"/>
</dbReference>
<proteinExistence type="predicted"/>
<keyword evidence="3" id="KW-1185">Reference proteome</keyword>
<reference evidence="3 4" key="1">
    <citation type="submission" date="2018-01" db="EMBL/GenBank/DDBJ databases">
        <title>Superficieibacter electus gen. nov., sp. nov., an extended-spectrum beta-lactamase possessing member of the Enterobacteriaceae family, isolated from intensive care unit surfaces.</title>
        <authorList>
            <person name="Potter R.F."/>
            <person name="D'Souza A.W."/>
        </authorList>
    </citation>
    <scope>NUCLEOTIDE SEQUENCE [LARGE SCALE GENOMIC DNA]</scope>
    <source>
        <strain evidence="2 4">BP-1</strain>
        <strain evidence="1 3">BP-2</strain>
    </source>
</reference>
<dbReference type="EMBL" id="PQGD01000002">
    <property type="protein sequence ID" value="POP50330.1"/>
    <property type="molecule type" value="Genomic_DNA"/>
</dbReference>
<dbReference type="Proteomes" id="UP000247005">
    <property type="component" value="Unassembled WGS sequence"/>
</dbReference>
<evidence type="ECO:0000313" key="3">
    <source>
        <dbReference type="Proteomes" id="UP000237073"/>
    </source>
</evidence>
<dbReference type="EMBL" id="PQGE01000010">
    <property type="protein sequence ID" value="POP44312.1"/>
    <property type="molecule type" value="Genomic_DNA"/>
</dbReference>
<organism evidence="2 4">
    <name type="scientific">Superficieibacter electus</name>
    <dbReference type="NCBI Taxonomy" id="2022662"/>
    <lineage>
        <taxon>Bacteria</taxon>
        <taxon>Pseudomonadati</taxon>
        <taxon>Pseudomonadota</taxon>
        <taxon>Gammaproteobacteria</taxon>
        <taxon>Enterobacterales</taxon>
        <taxon>Enterobacteriaceae</taxon>
        <taxon>Superficieibacter</taxon>
    </lineage>
</organism>